<evidence type="ECO:0000256" key="3">
    <source>
        <dbReference type="ARBA" id="ARBA00007840"/>
    </source>
</evidence>
<evidence type="ECO:0000256" key="9">
    <source>
        <dbReference type="SAM" id="SignalP"/>
    </source>
</evidence>
<reference evidence="11" key="2">
    <citation type="submission" date="2020-09" db="EMBL/GenBank/DDBJ databases">
        <authorList>
            <person name="Sun Q."/>
            <person name="Kim S."/>
        </authorList>
    </citation>
    <scope>NUCLEOTIDE SEQUENCE</scope>
    <source>
        <strain evidence="11">KCTC 42731</strain>
    </source>
</reference>
<evidence type="ECO:0000256" key="6">
    <source>
        <dbReference type="ARBA" id="ARBA00023136"/>
    </source>
</evidence>
<dbReference type="GO" id="GO:0008800">
    <property type="term" value="F:beta-lactamase activity"/>
    <property type="evidence" value="ECO:0007669"/>
    <property type="project" value="UniProtKB-UniRule"/>
</dbReference>
<evidence type="ECO:0000313" key="12">
    <source>
        <dbReference type="Proteomes" id="UP000623842"/>
    </source>
</evidence>
<dbReference type="Proteomes" id="UP000623842">
    <property type="component" value="Unassembled WGS sequence"/>
</dbReference>
<dbReference type="AlphaFoldDB" id="A0A919BLS5"/>
<keyword evidence="7 8" id="KW-0046">Antibiotic resistance</keyword>
<dbReference type="PANTHER" id="PTHR46825:SF11">
    <property type="entry name" value="PENICILLIN-BINDING PROTEIN 4"/>
    <property type="match status" value="1"/>
</dbReference>
<sequence length="445" mass="50009">MRLIKLVSLTFFLMVIVAPSHSNELNNKLTKITKAYIEHNMFQGNALVAIDQQVVAFVSSAKLPQSARFEIGSIAKQFTAVLIYLLKEERLVDFNQPISRYIKEFSGHPVGSITIQELLEHRSGLPRDFVTIAERDKTRDMTSLQRLQRLKNIFVSQNKTKRYSNAGFALLSLVIEAVTKKSFTQVLENKITKPFLLSDTGVISMQTLSSLVQGTNRLDGQVISLQTLQQNYAIGHGAMYSSVADLYHWQRALIKGEIVSKESFAQMMEHNHGLFKYSYNWPSNEGAKGKAITHGGSNEGFVANVSTYLDHQLIVVTLANEKPAYVSALYNQLANAVLGMEEPLPHENLFKQITNKVISKDLKNALSLFSEAKIAQRWDLPSAVQLNQSGYLYLSHGRLAEAEQLFSFLTQVYPDYKNGWDSYAEALIANGKLKEAKKIRAEQLN</sequence>
<reference evidence="11" key="1">
    <citation type="journal article" date="2014" name="Int. J. Syst. Evol. Microbiol.">
        <title>Complete genome sequence of Corynebacterium casei LMG S-19264T (=DSM 44701T), isolated from a smear-ripened cheese.</title>
        <authorList>
            <consortium name="US DOE Joint Genome Institute (JGI-PGF)"/>
            <person name="Walter F."/>
            <person name="Albersmeier A."/>
            <person name="Kalinowski J."/>
            <person name="Ruckert C."/>
        </authorList>
    </citation>
    <scope>NUCLEOTIDE SEQUENCE</scope>
    <source>
        <strain evidence="11">KCTC 42731</strain>
    </source>
</reference>
<comment type="catalytic activity">
    <reaction evidence="1 8">
        <text>a beta-lactam + H2O = a substituted beta-amino acid</text>
        <dbReference type="Rhea" id="RHEA:20401"/>
        <dbReference type="ChEBI" id="CHEBI:15377"/>
        <dbReference type="ChEBI" id="CHEBI:35627"/>
        <dbReference type="ChEBI" id="CHEBI:140347"/>
        <dbReference type="EC" id="3.5.2.6"/>
    </reaction>
</comment>
<proteinExistence type="inferred from homology"/>
<dbReference type="InterPro" id="IPR050491">
    <property type="entry name" value="AmpC-like"/>
</dbReference>
<evidence type="ECO:0000313" key="11">
    <source>
        <dbReference type="EMBL" id="GHF97467.1"/>
    </source>
</evidence>
<dbReference type="GO" id="GO:0017001">
    <property type="term" value="P:antibiotic catabolic process"/>
    <property type="evidence" value="ECO:0007669"/>
    <property type="project" value="InterPro"/>
</dbReference>
<feature type="chain" id="PRO_5037481173" description="Beta-lactamase" evidence="9">
    <location>
        <begin position="23"/>
        <end position="445"/>
    </location>
</feature>
<comment type="caution">
    <text evidence="11">The sequence shown here is derived from an EMBL/GenBank/DDBJ whole genome shotgun (WGS) entry which is preliminary data.</text>
</comment>
<evidence type="ECO:0000256" key="1">
    <source>
        <dbReference type="ARBA" id="ARBA00001526"/>
    </source>
</evidence>
<keyword evidence="12" id="KW-1185">Reference proteome</keyword>
<evidence type="ECO:0000256" key="5">
    <source>
        <dbReference type="ARBA" id="ARBA00022801"/>
    </source>
</evidence>
<dbReference type="InterPro" id="IPR011990">
    <property type="entry name" value="TPR-like_helical_dom_sf"/>
</dbReference>
<comment type="subcellular location">
    <subcellularLocation>
        <location evidence="2">Membrane</location>
    </subcellularLocation>
</comment>
<evidence type="ECO:0000256" key="4">
    <source>
        <dbReference type="ARBA" id="ARBA00012865"/>
    </source>
</evidence>
<dbReference type="Gene3D" id="3.40.710.10">
    <property type="entry name" value="DD-peptidase/beta-lactamase superfamily"/>
    <property type="match status" value="1"/>
</dbReference>
<feature type="domain" description="Beta-lactamase-related" evidence="10">
    <location>
        <begin position="45"/>
        <end position="326"/>
    </location>
</feature>
<gene>
    <name evidence="11" type="ORF">GCM10017161_27060</name>
</gene>
<protein>
    <recommendedName>
        <fullName evidence="4 8">Beta-lactamase</fullName>
        <ecNumber evidence="4 8">3.5.2.6</ecNumber>
    </recommendedName>
</protein>
<dbReference type="SUPFAM" id="SSF48452">
    <property type="entry name" value="TPR-like"/>
    <property type="match status" value="1"/>
</dbReference>
<dbReference type="EMBL" id="BNCK01000006">
    <property type="protein sequence ID" value="GHF97467.1"/>
    <property type="molecule type" value="Genomic_DNA"/>
</dbReference>
<dbReference type="SUPFAM" id="SSF56601">
    <property type="entry name" value="beta-lactamase/transpeptidase-like"/>
    <property type="match status" value="1"/>
</dbReference>
<comment type="similarity">
    <text evidence="3 8">Belongs to the class-C beta-lactamase family.</text>
</comment>
<keyword evidence="9" id="KW-0732">Signal</keyword>
<accession>A0A919BLS5</accession>
<evidence type="ECO:0000256" key="7">
    <source>
        <dbReference type="ARBA" id="ARBA00023251"/>
    </source>
</evidence>
<keyword evidence="6" id="KW-0472">Membrane</keyword>
<dbReference type="GO" id="GO:0046677">
    <property type="term" value="P:response to antibiotic"/>
    <property type="evidence" value="ECO:0007669"/>
    <property type="project" value="UniProtKB-UniRule"/>
</dbReference>
<evidence type="ECO:0000259" key="10">
    <source>
        <dbReference type="Pfam" id="PF00144"/>
    </source>
</evidence>
<dbReference type="InterPro" id="IPR001466">
    <property type="entry name" value="Beta-lactam-related"/>
</dbReference>
<dbReference type="InterPro" id="IPR001586">
    <property type="entry name" value="Beta-lactam_class-C_AS"/>
</dbReference>
<keyword evidence="5 8" id="KW-0378">Hydrolase</keyword>
<feature type="signal peptide" evidence="9">
    <location>
        <begin position="1"/>
        <end position="22"/>
    </location>
</feature>
<dbReference type="Gene3D" id="1.25.40.10">
    <property type="entry name" value="Tetratricopeptide repeat domain"/>
    <property type="match status" value="1"/>
</dbReference>
<dbReference type="GO" id="GO:0016020">
    <property type="term" value="C:membrane"/>
    <property type="evidence" value="ECO:0007669"/>
    <property type="project" value="UniProtKB-SubCell"/>
</dbReference>
<dbReference type="PANTHER" id="PTHR46825">
    <property type="entry name" value="D-ALANYL-D-ALANINE-CARBOXYPEPTIDASE/ENDOPEPTIDASE AMPH"/>
    <property type="match status" value="1"/>
</dbReference>
<dbReference type="InterPro" id="IPR012338">
    <property type="entry name" value="Beta-lactam/transpept-like"/>
</dbReference>
<dbReference type="RefSeq" id="WP_189771588.1">
    <property type="nucleotide sequence ID" value="NZ_BNCK01000006.1"/>
</dbReference>
<organism evidence="11 12">
    <name type="scientific">Thalassotalea marina</name>
    <dbReference type="NCBI Taxonomy" id="1673741"/>
    <lineage>
        <taxon>Bacteria</taxon>
        <taxon>Pseudomonadati</taxon>
        <taxon>Pseudomonadota</taxon>
        <taxon>Gammaproteobacteria</taxon>
        <taxon>Alteromonadales</taxon>
        <taxon>Colwelliaceae</taxon>
        <taxon>Thalassotalea</taxon>
    </lineage>
</organism>
<dbReference type="PROSITE" id="PS00336">
    <property type="entry name" value="BETA_LACTAMASE_C"/>
    <property type="match status" value="1"/>
</dbReference>
<dbReference type="GO" id="GO:0030288">
    <property type="term" value="C:outer membrane-bounded periplasmic space"/>
    <property type="evidence" value="ECO:0007669"/>
    <property type="project" value="InterPro"/>
</dbReference>
<evidence type="ECO:0000256" key="8">
    <source>
        <dbReference type="RuleBase" id="RU361140"/>
    </source>
</evidence>
<name>A0A919BLS5_9GAMM</name>
<evidence type="ECO:0000256" key="2">
    <source>
        <dbReference type="ARBA" id="ARBA00004370"/>
    </source>
</evidence>
<dbReference type="EC" id="3.5.2.6" evidence="4 8"/>
<dbReference type="Pfam" id="PF00144">
    <property type="entry name" value="Beta-lactamase"/>
    <property type="match status" value="1"/>
</dbReference>